<dbReference type="EMBL" id="AZBU02000002">
    <property type="protein sequence ID" value="TKR92238.1"/>
    <property type="molecule type" value="Genomic_DNA"/>
</dbReference>
<dbReference type="OrthoDB" id="5864400at2759"/>
<accession>A0A4U5P7L5</accession>
<keyword evidence="1" id="KW-0732">Signal</keyword>
<organism evidence="2">
    <name type="scientific">Steinernema carpocapsae</name>
    <name type="common">Entomopathogenic nematode</name>
    <dbReference type="NCBI Taxonomy" id="34508"/>
    <lineage>
        <taxon>Eukaryota</taxon>
        <taxon>Metazoa</taxon>
        <taxon>Ecdysozoa</taxon>
        <taxon>Nematoda</taxon>
        <taxon>Chromadorea</taxon>
        <taxon>Rhabditida</taxon>
        <taxon>Tylenchina</taxon>
        <taxon>Panagrolaimomorpha</taxon>
        <taxon>Strongyloidoidea</taxon>
        <taxon>Steinernematidae</taxon>
        <taxon>Steinernema</taxon>
    </lineage>
</organism>
<dbReference type="AlphaFoldDB" id="A0A4U5P7L5"/>
<evidence type="ECO:0000256" key="1">
    <source>
        <dbReference type="SAM" id="SignalP"/>
    </source>
</evidence>
<evidence type="ECO:0000313" key="2">
    <source>
        <dbReference type="EMBL" id="TKR92238.1"/>
    </source>
</evidence>
<protein>
    <submittedName>
        <fullName evidence="2">Uncharacterized protein</fullName>
    </submittedName>
</protein>
<reference evidence="2" key="3">
    <citation type="journal article" date="2019" name="G3 (Bethesda)">
        <title>Hybrid Assembly of the Genome of the Entomopathogenic Nematode Steinernema carpocapsae Identifies the X-Chromosome.</title>
        <authorList>
            <person name="Serra L."/>
            <person name="Macchietto M."/>
            <person name="Macias-Munoz A."/>
            <person name="McGill C.J."/>
            <person name="Rodriguez I.M."/>
            <person name="Rodriguez B."/>
            <person name="Murad R."/>
            <person name="Mortazavi A."/>
        </authorList>
    </citation>
    <scope>NUCLEOTIDE SEQUENCE</scope>
    <source>
        <strain evidence="2">ALL</strain>
    </source>
</reference>
<reference evidence="2" key="2">
    <citation type="journal article" date="2015" name="Genome Biol.">
        <title>Comparative genomics of Steinernema reveals deeply conserved gene regulatory networks.</title>
        <authorList>
            <person name="Dillman A.R."/>
            <person name="Macchietto M."/>
            <person name="Porter C.F."/>
            <person name="Rogers A."/>
            <person name="Williams B."/>
            <person name="Antoshechkin I."/>
            <person name="Lee M.M."/>
            <person name="Goodwin Z."/>
            <person name="Lu X."/>
            <person name="Lewis E.E."/>
            <person name="Goodrich-Blair H."/>
            <person name="Stock S.P."/>
            <person name="Adams B.J."/>
            <person name="Sternberg P.W."/>
            <person name="Mortazavi A."/>
        </authorList>
    </citation>
    <scope>NUCLEOTIDE SEQUENCE [LARGE SCALE GENOMIC DNA]</scope>
    <source>
        <strain evidence="2">ALL</strain>
    </source>
</reference>
<gene>
    <name evidence="2" type="ORF">L596_006929</name>
</gene>
<name>A0A4U5P7L5_STECR</name>
<reference evidence="2" key="1">
    <citation type="submission" date="2013-11" db="EMBL/GenBank/DDBJ databases">
        <authorList>
            <person name="Sternberg P."/>
            <person name="Dillman A."/>
            <person name="Macchietto M."/>
        </authorList>
    </citation>
    <scope>NUCLEOTIDE SEQUENCE</scope>
    <source>
        <strain evidence="2">ALL</strain>
    </source>
</reference>
<feature type="chain" id="PRO_5020360219" evidence="1">
    <location>
        <begin position="20"/>
        <end position="163"/>
    </location>
</feature>
<proteinExistence type="predicted"/>
<feature type="signal peptide" evidence="1">
    <location>
        <begin position="1"/>
        <end position="19"/>
    </location>
</feature>
<sequence length="163" mass="18221">MLPLLVLLPVFVFSANIRSRPRGLGLLRLPAGSTDEKSAPMFPNLYIAGNKAGTRPQPVSDIHLPGQTGRFSGKTQFNPFTQQFAASYDDHNRDDWGFGYAVSNVNLLGLEVRKNFDLYKNMPDHRDDGSHQPFIHAFLVGADWDPSRYTEFADIAVSPLTRE</sequence>
<comment type="caution">
    <text evidence="2">The sequence shown here is derived from an EMBL/GenBank/DDBJ whole genome shotgun (WGS) entry which is preliminary data.</text>
</comment>